<dbReference type="Pfam" id="PF01863">
    <property type="entry name" value="YgjP-like"/>
    <property type="match status" value="1"/>
</dbReference>
<dbReference type="AlphaFoldDB" id="A0A097ERI1"/>
<dbReference type="InterPro" id="IPR053136">
    <property type="entry name" value="UTP_pyrophosphatase-like"/>
</dbReference>
<protein>
    <submittedName>
        <fullName evidence="2">Metal-dependent hydrolase</fullName>
    </submittedName>
</protein>
<dbReference type="CDD" id="cd07344">
    <property type="entry name" value="M48_yhfN_like"/>
    <property type="match status" value="1"/>
</dbReference>
<dbReference type="PANTHER" id="PTHR30399">
    <property type="entry name" value="UNCHARACTERIZED PROTEIN YGJP"/>
    <property type="match status" value="1"/>
</dbReference>
<dbReference type="EMBL" id="CP009574">
    <property type="protein sequence ID" value="AIT10152.1"/>
    <property type="molecule type" value="Genomic_DNA"/>
</dbReference>
<evidence type="ECO:0000313" key="3">
    <source>
        <dbReference type="Proteomes" id="UP000029672"/>
    </source>
</evidence>
<sequence length="222" mass="26452">MQYQIKILYKNVKNLKISLDKEGVITVTSPKGVTKKEIHELLESKKAWLNKHAKRLSHHSKYDYQNYQLEDGDNIYYLGREYLVKLVESKQNLIVEHDDYLEFLLNPSVICNRVFKLQLLEEFYKDRADIILNNLVAKYLKITNQDIQRVTIKKTKTRWGSCNHVKKTINLNYNLVLRDIKAIEYVVLHEIAHLTHPNHSKEFYGYIAEYMPDWKARENQLK</sequence>
<evidence type="ECO:0000259" key="1">
    <source>
        <dbReference type="Pfam" id="PF01863"/>
    </source>
</evidence>
<dbReference type="RefSeq" id="WP_040010526.1">
    <property type="nucleotide sequence ID" value="NZ_CP009574.1"/>
</dbReference>
<dbReference type="GO" id="GO:0016787">
    <property type="term" value="F:hydrolase activity"/>
    <property type="evidence" value="ECO:0007669"/>
    <property type="project" value="UniProtKB-KW"/>
</dbReference>
<dbReference type="KEGG" id="frf:LO80_09330"/>
<dbReference type="STRING" id="1547445.LO80_09330"/>
<keyword evidence="2" id="KW-0378">Hydrolase</keyword>
<dbReference type="Proteomes" id="UP000029672">
    <property type="component" value="Chromosome"/>
</dbReference>
<dbReference type="Gene3D" id="3.30.2010.10">
    <property type="entry name" value="Metalloproteases ('zincins'), catalytic domain"/>
    <property type="match status" value="1"/>
</dbReference>
<proteinExistence type="predicted"/>
<dbReference type="InterPro" id="IPR002725">
    <property type="entry name" value="YgjP-like_metallopeptidase"/>
</dbReference>
<keyword evidence="3" id="KW-1185">Reference proteome</keyword>
<accession>A0A097ERI1</accession>
<reference evidence="2 3" key="1">
    <citation type="submission" date="2014-10" db="EMBL/GenBank/DDBJ databases">
        <title>Whole genome sequence of Francisella endociliophora strain FSC1006, isolated from a laboratory culture of the marine ciliate Euplotes raikovi.</title>
        <authorList>
            <person name="Granberg M."/>
            <person name="Backman S."/>
            <person name="Lundmark E."/>
            <person name="Nilsson E."/>
            <person name="Karlsson E."/>
            <person name="Thelaus J."/>
            <person name="Ohrman C."/>
            <person name="Larkeryd A."/>
            <person name="Stenberg P."/>
        </authorList>
    </citation>
    <scope>NUCLEOTIDE SEQUENCE [LARGE SCALE GENOMIC DNA]</scope>
    <source>
        <strain evidence="2 3">FSC1006</strain>
    </source>
</reference>
<dbReference type="eggNOG" id="COG1451">
    <property type="taxonomic scope" value="Bacteria"/>
</dbReference>
<evidence type="ECO:0000313" key="2">
    <source>
        <dbReference type="EMBL" id="AIT10152.1"/>
    </source>
</evidence>
<dbReference type="PANTHER" id="PTHR30399:SF1">
    <property type="entry name" value="UTP PYROPHOSPHATASE"/>
    <property type="match status" value="1"/>
</dbReference>
<gene>
    <name evidence="2" type="ORF">LO80_09330</name>
</gene>
<organism evidence="2 3">
    <name type="scientific">Candidatus Francisella endociliophora</name>
    <dbReference type="NCBI Taxonomy" id="653937"/>
    <lineage>
        <taxon>Bacteria</taxon>
        <taxon>Pseudomonadati</taxon>
        <taxon>Pseudomonadota</taxon>
        <taxon>Gammaproteobacteria</taxon>
        <taxon>Thiotrichales</taxon>
        <taxon>Francisellaceae</taxon>
        <taxon>Francisella</taxon>
    </lineage>
</organism>
<name>A0A097ERI1_9GAMM</name>
<feature type="domain" description="YgjP-like metallopeptidase" evidence="1">
    <location>
        <begin position="13"/>
        <end position="222"/>
    </location>
</feature>
<dbReference type="OrthoDB" id="9811177at2"/>
<dbReference type="HOGENOM" id="CLU_065947_1_1_6"/>